<evidence type="ECO:0000256" key="5">
    <source>
        <dbReference type="ARBA" id="ARBA00023136"/>
    </source>
</evidence>
<accession>A0A0B2V3M5</accession>
<dbReference type="GO" id="GO:0016020">
    <property type="term" value="C:membrane"/>
    <property type="evidence" value="ECO:0007669"/>
    <property type="project" value="UniProtKB-SubCell"/>
</dbReference>
<keyword evidence="3" id="KW-0732">Signal</keyword>
<evidence type="ECO:0000256" key="6">
    <source>
        <dbReference type="ARBA" id="ARBA00023170"/>
    </source>
</evidence>
<evidence type="ECO:0000256" key="1">
    <source>
        <dbReference type="ARBA" id="ARBA00004479"/>
    </source>
</evidence>
<dbReference type="OrthoDB" id="5855369at2759"/>
<dbReference type="Pfam" id="PF08357">
    <property type="entry name" value="SEFIR"/>
    <property type="match status" value="1"/>
</dbReference>
<sequence length="663" mass="74190">MGQRLKHRIIWLSPNFACVFAYLLPLMMSVSSSLVVALCPDDVQIVERVDREGHSEAHFQYEIERDTKACDTVQLQYPQLYAASCEDADVDVTISSIPVLPNGTNVLPYVNLNVSALVHVPSSHVFVRLQCLEAPNLDDQYCHDHEAQIRKWGRMIWPCRALALSDPDAVQLPFRFAYHCFQLFGHSHYLINVSLVPRLCTSSFIVTIPLETQLHSSVAKFYSPESFNAADWSPLVIVDLSPSDGVWLRYERPSDRRVKQMTFTIYEKQDAMSKFVFTEIVDAPNSGFKWTNIPAANYSVFVYVNRHDCNLLCGDGDSDCIICPHTVARFTLLKDKYTTAWRNLRSAANFAKVFALALLGLLLFVALVMLGALVYARVSRSRCAHVERDIVLTQRPSVLIVYTDDCAAHSACVLALAKFLDDVANADVHIDQLELNTSGVIPTRWLVDTFEKSQYVLVVFSEGSQLVLRGATLQCERPFPDLFHTAINHVISELNRSISSQGAVTTRALSKRFLFVHMSYSPPSVIPSNIAAFPVRVLSIPSQVGELIARLHGQPVDSRVVHQADTTRLEEAVEEVLSFRRSNPSWLDGRIAHQTEKDVLKPDVTSIPMGEPQSLPTVDEQIQLARQLNIEPPDNEPHLESGIGTDESRFALIGSPNDDSDSD</sequence>
<keyword evidence="4 9" id="KW-1133">Transmembrane helix</keyword>
<evidence type="ECO:0000256" key="8">
    <source>
        <dbReference type="SAM" id="MobiDB-lite"/>
    </source>
</evidence>
<dbReference type="GO" id="GO:0030368">
    <property type="term" value="F:interleukin-17 receptor activity"/>
    <property type="evidence" value="ECO:0007669"/>
    <property type="project" value="InterPro"/>
</dbReference>
<feature type="domain" description="SEFIR" evidence="10">
    <location>
        <begin position="395"/>
        <end position="549"/>
    </location>
</feature>
<gene>
    <name evidence="11" type="primary">F56D1.2</name>
    <name evidence="11" type="ORF">Tcan_00236</name>
</gene>
<dbReference type="Proteomes" id="UP000031036">
    <property type="component" value="Unassembled WGS sequence"/>
</dbReference>
<dbReference type="InterPro" id="IPR013568">
    <property type="entry name" value="SEFIR_dom"/>
</dbReference>
<keyword evidence="5 9" id="KW-0472">Membrane</keyword>
<protein>
    <submittedName>
        <fullName evidence="11">Uncharacterized protein F56D1.2</fullName>
    </submittedName>
</protein>
<reference evidence="11 12" key="1">
    <citation type="submission" date="2014-11" db="EMBL/GenBank/DDBJ databases">
        <title>Genetic blueprint of the zoonotic pathogen Toxocara canis.</title>
        <authorList>
            <person name="Zhu X.-Q."/>
            <person name="Korhonen P.K."/>
            <person name="Cai H."/>
            <person name="Young N.D."/>
            <person name="Nejsum P."/>
            <person name="von Samson-Himmelstjerna G."/>
            <person name="Boag P.R."/>
            <person name="Tan P."/>
            <person name="Li Q."/>
            <person name="Min J."/>
            <person name="Yang Y."/>
            <person name="Wang X."/>
            <person name="Fang X."/>
            <person name="Hall R.S."/>
            <person name="Hofmann A."/>
            <person name="Sternberg P.W."/>
            <person name="Jex A.R."/>
            <person name="Gasser R.B."/>
        </authorList>
    </citation>
    <scope>NUCLEOTIDE SEQUENCE [LARGE SCALE GENOMIC DNA]</scope>
    <source>
        <strain evidence="11">PN_DK_2014</strain>
    </source>
</reference>
<feature type="transmembrane region" description="Helical" evidence="9">
    <location>
        <begin position="353"/>
        <end position="376"/>
    </location>
</feature>
<dbReference type="PANTHER" id="PTHR15583">
    <property type="entry name" value="INTERLEUKIN-17 RECEPTOR"/>
    <property type="match status" value="1"/>
</dbReference>
<keyword evidence="7" id="KW-0325">Glycoprotein</keyword>
<evidence type="ECO:0000256" key="4">
    <source>
        <dbReference type="ARBA" id="ARBA00022989"/>
    </source>
</evidence>
<dbReference type="PROSITE" id="PS51534">
    <property type="entry name" value="SEFIR"/>
    <property type="match status" value="1"/>
</dbReference>
<comment type="caution">
    <text evidence="11">The sequence shown here is derived from an EMBL/GenBank/DDBJ whole genome shotgun (WGS) entry which is preliminary data.</text>
</comment>
<evidence type="ECO:0000313" key="12">
    <source>
        <dbReference type="Proteomes" id="UP000031036"/>
    </source>
</evidence>
<dbReference type="Gene3D" id="3.40.50.11530">
    <property type="match status" value="1"/>
</dbReference>
<feature type="region of interest" description="Disordered" evidence="8">
    <location>
        <begin position="630"/>
        <end position="663"/>
    </location>
</feature>
<keyword evidence="12" id="KW-1185">Reference proteome</keyword>
<evidence type="ECO:0000313" key="11">
    <source>
        <dbReference type="EMBL" id="KHN75610.1"/>
    </source>
</evidence>
<dbReference type="EMBL" id="JPKZ01002648">
    <property type="protein sequence ID" value="KHN75610.1"/>
    <property type="molecule type" value="Genomic_DNA"/>
</dbReference>
<proteinExistence type="predicted"/>
<keyword evidence="6" id="KW-0675">Receptor</keyword>
<evidence type="ECO:0000256" key="2">
    <source>
        <dbReference type="ARBA" id="ARBA00022692"/>
    </source>
</evidence>
<evidence type="ECO:0000256" key="3">
    <source>
        <dbReference type="ARBA" id="ARBA00022729"/>
    </source>
</evidence>
<evidence type="ECO:0000256" key="9">
    <source>
        <dbReference type="SAM" id="Phobius"/>
    </source>
</evidence>
<dbReference type="InterPro" id="IPR039465">
    <property type="entry name" value="IL-17_rcpt-like"/>
</dbReference>
<keyword evidence="2 9" id="KW-0812">Transmembrane</keyword>
<organism evidence="11 12">
    <name type="scientific">Toxocara canis</name>
    <name type="common">Canine roundworm</name>
    <dbReference type="NCBI Taxonomy" id="6265"/>
    <lineage>
        <taxon>Eukaryota</taxon>
        <taxon>Metazoa</taxon>
        <taxon>Ecdysozoa</taxon>
        <taxon>Nematoda</taxon>
        <taxon>Chromadorea</taxon>
        <taxon>Rhabditida</taxon>
        <taxon>Spirurina</taxon>
        <taxon>Ascaridomorpha</taxon>
        <taxon>Ascaridoidea</taxon>
        <taxon>Toxocaridae</taxon>
        <taxon>Toxocara</taxon>
    </lineage>
</organism>
<dbReference type="OMA" id="CRKSFIV"/>
<dbReference type="PANTHER" id="PTHR15583:SF7">
    <property type="entry name" value="INTERLEUKIN CYTOKINE RECEPTOR-RELATED PROTEIN 2"/>
    <property type="match status" value="1"/>
</dbReference>
<comment type="subcellular location">
    <subcellularLocation>
        <location evidence="1">Membrane</location>
        <topology evidence="1">Single-pass type I membrane protein</topology>
    </subcellularLocation>
</comment>
<evidence type="ECO:0000259" key="10">
    <source>
        <dbReference type="PROSITE" id="PS51534"/>
    </source>
</evidence>
<dbReference type="AlphaFoldDB" id="A0A0B2V3M5"/>
<name>A0A0B2V3M5_TOXCA</name>
<evidence type="ECO:0000256" key="7">
    <source>
        <dbReference type="ARBA" id="ARBA00023180"/>
    </source>
</evidence>
<dbReference type="STRING" id="6265.A0A0B2V3M5"/>